<dbReference type="GO" id="GO:0005886">
    <property type="term" value="C:plasma membrane"/>
    <property type="evidence" value="ECO:0007669"/>
    <property type="project" value="UniProtKB-SubCell"/>
</dbReference>
<dbReference type="GO" id="GO:0022900">
    <property type="term" value="P:electron transport chain"/>
    <property type="evidence" value="ECO:0007669"/>
    <property type="project" value="UniProtKB-UniRule"/>
</dbReference>
<dbReference type="NCBIfam" id="NF009070">
    <property type="entry name" value="PRK12405.1"/>
    <property type="match status" value="1"/>
</dbReference>
<dbReference type="HAMAP" id="MF_00478">
    <property type="entry name" value="RsxE_RnfE"/>
    <property type="match status" value="1"/>
</dbReference>
<feature type="transmembrane region" description="Helical" evidence="9">
    <location>
        <begin position="99"/>
        <end position="116"/>
    </location>
</feature>
<dbReference type="InterPro" id="IPR010968">
    <property type="entry name" value="RnfE"/>
</dbReference>
<sequence>MTPETRKTLANGLWHNNPALVQILGLCPLLATSTDTINALGLGMATIFVLTLSNTLVAATRRWLRPEIRIPVFVLLIAGAVTVVEILIQALAYPLYQSLGIYLALIVTNCVIIARAEAYAAKNAVLPAAIDGAAMGTGFALVLIALGAMREILANGTLLAGADRIFGHGINWTIQLYHSDNHIILAALPPGAFLCYGLLIAAKNLINARLQKRRTALAASADPVQS</sequence>
<keyword evidence="8 9" id="KW-0472">Membrane</keyword>
<dbReference type="EMBL" id="FKLO01000014">
    <property type="protein sequence ID" value="SAY56283.1"/>
    <property type="molecule type" value="Genomic_DNA"/>
</dbReference>
<evidence type="ECO:0000256" key="3">
    <source>
        <dbReference type="ARBA" id="ARBA00022519"/>
    </source>
</evidence>
<dbReference type="PANTHER" id="PTHR30586:SF0">
    <property type="entry name" value="ION-TRANSLOCATING OXIDOREDUCTASE COMPLEX SUBUNIT E"/>
    <property type="match status" value="1"/>
</dbReference>
<dbReference type="NCBIfam" id="TIGR01948">
    <property type="entry name" value="rnfE"/>
    <property type="match status" value="1"/>
</dbReference>
<comment type="similarity">
    <text evidence="9">Belongs to the NqrDE/RnfAE family.</text>
</comment>
<keyword evidence="7 9" id="KW-1133">Transmembrane helix</keyword>
<feature type="transmembrane region" description="Helical" evidence="9">
    <location>
        <begin position="37"/>
        <end position="60"/>
    </location>
</feature>
<feature type="transmembrane region" description="Helical" evidence="9">
    <location>
        <begin position="12"/>
        <end position="31"/>
    </location>
</feature>
<evidence type="ECO:0000313" key="11">
    <source>
        <dbReference type="Proteomes" id="UP000190837"/>
    </source>
</evidence>
<feature type="transmembrane region" description="Helical" evidence="9">
    <location>
        <begin position="183"/>
        <end position="206"/>
    </location>
</feature>
<dbReference type="EC" id="7.-.-.-" evidence="9"/>
<dbReference type="Pfam" id="PF02508">
    <property type="entry name" value="Rnf-Nqr"/>
    <property type="match status" value="1"/>
</dbReference>
<evidence type="ECO:0000313" key="10">
    <source>
        <dbReference type="EMBL" id="SAY56283.1"/>
    </source>
</evidence>
<name>A0A1C3HNS2_9GAMM</name>
<evidence type="ECO:0000256" key="2">
    <source>
        <dbReference type="ARBA" id="ARBA00022448"/>
    </source>
</evidence>
<evidence type="ECO:0000256" key="9">
    <source>
        <dbReference type="HAMAP-Rule" id="MF_00478"/>
    </source>
</evidence>
<evidence type="ECO:0000256" key="1">
    <source>
        <dbReference type="ARBA" id="ARBA00004127"/>
    </source>
</evidence>
<dbReference type="GO" id="GO:0012505">
    <property type="term" value="C:endomembrane system"/>
    <property type="evidence" value="ECO:0007669"/>
    <property type="project" value="UniProtKB-SubCell"/>
</dbReference>
<reference evidence="11" key="1">
    <citation type="submission" date="2016-04" db="EMBL/GenBank/DDBJ databases">
        <authorList>
            <person name="Tagini F."/>
        </authorList>
    </citation>
    <scope>NUCLEOTIDE SEQUENCE [LARGE SCALE GENOMIC DNA]</scope>
    <source>
        <strain evidence="11">CHUV0807</strain>
    </source>
</reference>
<keyword evidence="6 9" id="KW-0249">Electron transport</keyword>
<dbReference type="PANTHER" id="PTHR30586">
    <property type="entry name" value="ELECTRON TRANSPORT COMPLEX PROTEIN RNFE"/>
    <property type="match status" value="1"/>
</dbReference>
<keyword evidence="9" id="KW-1003">Cell membrane</keyword>
<dbReference type="InterPro" id="IPR003667">
    <property type="entry name" value="NqrDE/RnfAE"/>
</dbReference>
<keyword evidence="4 9" id="KW-0812">Transmembrane</keyword>
<keyword evidence="5 9" id="KW-1278">Translocase</keyword>
<evidence type="ECO:0000256" key="6">
    <source>
        <dbReference type="ARBA" id="ARBA00022982"/>
    </source>
</evidence>
<keyword evidence="2 9" id="KW-0813">Transport</keyword>
<gene>
    <name evidence="9" type="primary">rnfE</name>
    <name evidence="10" type="ORF">CHUV0807_0227</name>
</gene>
<dbReference type="PIRSF" id="PIRSF006102">
    <property type="entry name" value="NQR_DE"/>
    <property type="match status" value="1"/>
</dbReference>
<evidence type="ECO:0000256" key="7">
    <source>
        <dbReference type="ARBA" id="ARBA00022989"/>
    </source>
</evidence>
<protein>
    <recommendedName>
        <fullName evidence="9">Ion-translocating oxidoreductase complex subunit E</fullName>
        <ecNumber evidence="9">7.-.-.-</ecNumber>
    </recommendedName>
    <alternativeName>
        <fullName evidence="9">Rnf electron transport complex subunit E</fullName>
    </alternativeName>
</protein>
<accession>A0A1C3HNS2</accession>
<dbReference type="Proteomes" id="UP000190837">
    <property type="component" value="Unassembled WGS sequence"/>
</dbReference>
<feature type="transmembrane region" description="Helical" evidence="9">
    <location>
        <begin position="128"/>
        <end position="149"/>
    </location>
</feature>
<organism evidence="10 11">
    <name type="scientific">Cardiobacterium hominis</name>
    <dbReference type="NCBI Taxonomy" id="2718"/>
    <lineage>
        <taxon>Bacteria</taxon>
        <taxon>Pseudomonadati</taxon>
        <taxon>Pseudomonadota</taxon>
        <taxon>Gammaproteobacteria</taxon>
        <taxon>Cardiobacteriales</taxon>
        <taxon>Cardiobacteriaceae</taxon>
        <taxon>Cardiobacterium</taxon>
    </lineage>
</organism>
<comment type="subcellular location">
    <subcellularLocation>
        <location evidence="9">Cell inner membrane</location>
        <topology evidence="9">Multi-pass membrane protein</topology>
    </subcellularLocation>
    <subcellularLocation>
        <location evidence="1">Endomembrane system</location>
        <topology evidence="1">Multi-pass membrane protein</topology>
    </subcellularLocation>
</comment>
<dbReference type="RefSeq" id="WP_048713208.1">
    <property type="nucleotide sequence ID" value="NZ_FKLO01000014.1"/>
</dbReference>
<comment type="subunit">
    <text evidence="9">The complex is composed of six subunits: RnfA, RnfB, RnfC, RnfD, RnfE and RnfG.</text>
</comment>
<proteinExistence type="inferred from homology"/>
<dbReference type="AlphaFoldDB" id="A0A1C3HNS2"/>
<comment type="function">
    <text evidence="9">Part of a membrane-bound complex that couples electron transfer with translocation of ions across the membrane.</text>
</comment>
<evidence type="ECO:0000256" key="8">
    <source>
        <dbReference type="ARBA" id="ARBA00023136"/>
    </source>
</evidence>
<keyword evidence="3 9" id="KW-0997">Cell inner membrane</keyword>
<evidence type="ECO:0000256" key="5">
    <source>
        <dbReference type="ARBA" id="ARBA00022967"/>
    </source>
</evidence>
<feature type="transmembrane region" description="Helical" evidence="9">
    <location>
        <begin position="72"/>
        <end position="93"/>
    </location>
</feature>
<evidence type="ECO:0000256" key="4">
    <source>
        <dbReference type="ARBA" id="ARBA00022692"/>
    </source>
</evidence>